<feature type="coiled-coil region" evidence="2">
    <location>
        <begin position="437"/>
        <end position="485"/>
    </location>
</feature>
<dbReference type="STRING" id="10141.ENSCPOP00000023523"/>
<keyword evidence="1 2" id="KW-0175">Coiled coil</keyword>
<evidence type="ECO:0000256" key="2">
    <source>
        <dbReference type="SAM" id="Coils"/>
    </source>
</evidence>
<feature type="coiled-coil region" evidence="2">
    <location>
        <begin position="560"/>
        <end position="853"/>
    </location>
</feature>
<dbReference type="Ensembl" id="ENSCPOT00000042767.1">
    <property type="protein sequence ID" value="ENSCPOP00000023523.1"/>
    <property type="gene ID" value="ENSCPOG00000025037.2"/>
</dbReference>
<gene>
    <name evidence="5" type="primary">CROCC2</name>
</gene>
<proteinExistence type="predicted"/>
<evidence type="ECO:0000256" key="3">
    <source>
        <dbReference type="SAM" id="MobiDB-lite"/>
    </source>
</evidence>
<dbReference type="Pfam" id="PF15035">
    <property type="entry name" value="Rootletin"/>
    <property type="match status" value="1"/>
</dbReference>
<feature type="region of interest" description="Disordered" evidence="3">
    <location>
        <begin position="1412"/>
        <end position="1579"/>
    </location>
</feature>
<feature type="region of interest" description="Disordered" evidence="3">
    <location>
        <begin position="1"/>
        <end position="57"/>
    </location>
</feature>
<feature type="coiled-coil region" evidence="2">
    <location>
        <begin position="880"/>
        <end position="1221"/>
    </location>
</feature>
<dbReference type="FunCoup" id="A0A286XDR7">
    <property type="interactions" value="2"/>
</dbReference>
<feature type="coiled-coil region" evidence="2">
    <location>
        <begin position="100"/>
        <end position="145"/>
    </location>
</feature>
<reference evidence="6" key="1">
    <citation type="journal article" date="2011" name="Nature">
        <title>A high-resolution map of human evolutionary constraint using 29 mammals.</title>
        <authorList>
            <person name="Lindblad-Toh K."/>
            <person name="Garber M."/>
            <person name="Zuk O."/>
            <person name="Lin M.F."/>
            <person name="Parker B.J."/>
            <person name="Washietl S."/>
            <person name="Kheradpour P."/>
            <person name="Ernst J."/>
            <person name="Jordan G."/>
            <person name="Mauceli E."/>
            <person name="Ward L.D."/>
            <person name="Lowe C.B."/>
            <person name="Holloway A.K."/>
            <person name="Clamp M."/>
            <person name="Gnerre S."/>
            <person name="Alfoldi J."/>
            <person name="Beal K."/>
            <person name="Chang J."/>
            <person name="Clawson H."/>
            <person name="Cuff J."/>
            <person name="Di Palma F."/>
            <person name="Fitzgerald S."/>
            <person name="Flicek P."/>
            <person name="Guttman M."/>
            <person name="Hubisz M.J."/>
            <person name="Jaffe D.B."/>
            <person name="Jungreis I."/>
            <person name="Kent W.J."/>
            <person name="Kostka D."/>
            <person name="Lara M."/>
            <person name="Martins A.L."/>
            <person name="Massingham T."/>
            <person name="Moltke I."/>
            <person name="Raney B.J."/>
            <person name="Rasmussen M.D."/>
            <person name="Robinson J."/>
            <person name="Stark A."/>
            <person name="Vilella A.J."/>
            <person name="Wen J."/>
            <person name="Xie X."/>
            <person name="Zody M.C."/>
            <person name="Baldwin J."/>
            <person name="Bloom T."/>
            <person name="Chin C.W."/>
            <person name="Heiman D."/>
            <person name="Nicol R."/>
            <person name="Nusbaum C."/>
            <person name="Young S."/>
            <person name="Wilkinson J."/>
            <person name="Worley K.C."/>
            <person name="Kovar C.L."/>
            <person name="Muzny D.M."/>
            <person name="Gibbs R.A."/>
            <person name="Cree A."/>
            <person name="Dihn H.H."/>
            <person name="Fowler G."/>
            <person name="Jhangiani S."/>
            <person name="Joshi V."/>
            <person name="Lee S."/>
            <person name="Lewis L.R."/>
            <person name="Nazareth L.V."/>
            <person name="Okwuonu G."/>
            <person name="Santibanez J."/>
            <person name="Warren W.C."/>
            <person name="Mardis E.R."/>
            <person name="Weinstock G.M."/>
            <person name="Wilson R.K."/>
            <person name="Delehaunty K."/>
            <person name="Dooling D."/>
            <person name="Fronik C."/>
            <person name="Fulton L."/>
            <person name="Fulton B."/>
            <person name="Graves T."/>
            <person name="Minx P."/>
            <person name="Sodergren E."/>
            <person name="Birney E."/>
            <person name="Margulies E.H."/>
            <person name="Herrero J."/>
            <person name="Green E.D."/>
            <person name="Haussler D."/>
            <person name="Siepel A."/>
            <person name="Goldman N."/>
            <person name="Pollard K.S."/>
            <person name="Pedersen J.S."/>
            <person name="Lander E.S."/>
            <person name="Kellis M."/>
        </authorList>
    </citation>
    <scope>NUCLEOTIDE SEQUENCE [LARGE SCALE GENOMIC DNA]</scope>
    <source>
        <strain evidence="6">2N</strain>
    </source>
</reference>
<keyword evidence="6" id="KW-1185">Reference proteome</keyword>
<dbReference type="OMA" id="TCQKQAL"/>
<reference evidence="5" key="2">
    <citation type="submission" date="2025-08" db="UniProtKB">
        <authorList>
            <consortium name="Ensembl"/>
        </authorList>
    </citation>
    <scope>IDENTIFICATION</scope>
    <source>
        <strain evidence="5">2N</strain>
    </source>
</reference>
<dbReference type="PANTHER" id="PTHR23159:SF16">
    <property type="entry name" value="CILIARY ROOTLET COILED-COIL PROTEIN 2"/>
    <property type="match status" value="1"/>
</dbReference>
<dbReference type="EMBL" id="AAKN02019251">
    <property type="status" value="NOT_ANNOTATED_CDS"/>
    <property type="molecule type" value="Genomic_DNA"/>
</dbReference>
<evidence type="ECO:0000256" key="1">
    <source>
        <dbReference type="ARBA" id="ARBA00023054"/>
    </source>
</evidence>
<protein>
    <submittedName>
        <fullName evidence="5">Ciliary rootlet coiled-coil, rootletin family member 2</fullName>
    </submittedName>
</protein>
<dbReference type="GeneTree" id="ENSGT00940000162689"/>
<feature type="compositionally biased region" description="Polar residues" evidence="3">
    <location>
        <begin position="1311"/>
        <end position="1322"/>
    </location>
</feature>
<evidence type="ECO:0000313" key="5">
    <source>
        <dbReference type="Ensembl" id="ENSCPOP00000023523.1"/>
    </source>
</evidence>
<dbReference type="Gene3D" id="1.10.287.1490">
    <property type="match status" value="1"/>
</dbReference>
<feature type="compositionally biased region" description="Polar residues" evidence="3">
    <location>
        <begin position="394"/>
        <end position="416"/>
    </location>
</feature>
<dbReference type="Proteomes" id="UP000005447">
    <property type="component" value="Unassembled WGS sequence"/>
</dbReference>
<name>A0A286XDR7_CAVPO</name>
<organism evidence="5 6">
    <name type="scientific">Cavia porcellus</name>
    <name type="common">Guinea pig</name>
    <dbReference type="NCBI Taxonomy" id="10141"/>
    <lineage>
        <taxon>Eukaryota</taxon>
        <taxon>Metazoa</taxon>
        <taxon>Chordata</taxon>
        <taxon>Craniata</taxon>
        <taxon>Vertebrata</taxon>
        <taxon>Euteleostomi</taxon>
        <taxon>Mammalia</taxon>
        <taxon>Eutheria</taxon>
        <taxon>Euarchontoglires</taxon>
        <taxon>Glires</taxon>
        <taxon>Rodentia</taxon>
        <taxon>Hystricomorpha</taxon>
        <taxon>Caviidae</taxon>
        <taxon>Cavia</taxon>
    </lineage>
</organism>
<sequence length="1579" mass="174611">MSTDYSKSSDPDSAEQSPLGLATAIQRLEDTILSPTASKEDRALTMRGEGQQASPTPVPARIREIVTGSLGGEPTPEVQELPAAVARVQEESELLLQEELARLEGLLAQAGAERQELASRCHAVSEHLQARLETTEARLRRSELEHSIDLEEALGRLEASEQRSTSLAQVNALLRGQLGHMQKANDKLAQELARAAGCVVHLQRQLELREARRWVKPKTWSPGPREPRDLLHLWRQAVALRAQQAELRAATERSLADMRANAARTARHLHVACLNLDSNLRLAADHTASALEQRLGEQIRETLQLQGRWDAEKVALQARLSEQTLLVEKLTVQSEQRERKIASLKLDVQRLESGRHSGDQLVEDTLRAEIASLQAEVDSLQSVLTNIGKVAQADTRSPEQPRSVSTNGKEVQGQQRSPHHSLSPPRACSPTSLDPTLQAVQAAMERRQQREQELQRQLESSLAVAAGLREQLSACRQELQASQRLLQDGIQEREGLLGQLEVQRHEAQHCQISVELLRREKVALDREVEELRGAAGNQDTERQRLAAANAALRRSMVLQAEQSQGHLQRLEEKVSRLRKELALAREALSMAQLQRDSAESEREGLRGTLARAESSNADLELLVTQLKSEGVEQRDSLATMAALMEELAQDKGSLNHLVLQLERERDQLQEQRTALEREQVGAGQELAQVEQQLEQVWAERRDLQDACGRLEKQQEQLEKQVAQLSRERAQLQKQVGQVTCKKQALEEQLAQSLWDQEVQRDTLQQALQEKDALSEERAQLLAKQEALERQSQLTAEEAADLRVQRDSLESGLFEAQQLVAQLQAKQKQQEEEARRAQLAHQALQGKMEQLKSNWEAQETRLRWDVGRLQSQVVQQEQDMQLALESQAITHQEDLAQLQREKEALSLSLAEEKEAAAQQRKQGKELLAKCSADREALEEEIQNLKQERDDSLLRLEHKMQQALCVKDTERSQLYEELSRVKQELERVQQGAQCQQTHAEATISTLTEELRTLQAQFKGTISAHQQEAKRLQAQLSEAQEALARLHRELQGSEESCEGLRREALEARQALGAEAREKDALKYSNTELRAALYRVEQNKASLKRAKDEQERKLQALNEVRAAAQEEASELRARLQEWAQAQGEAHRELQECRIQVRTLEVENQRQSREVSALQAQCAQDAQQRQQSQREVLQLQKQVAEKEAAHKGAQKEVLRLQQKLAEAKATGEAQAGQLKGLLAEHQEAEHALRAELRGVTRRLQQASSRADSLQGSLDNTRSRVHSLERELAKAEAAERHVKTQLGRLCSVLRRGLGLRSQSPAVSPQQSGFPERGQLVPGQGPVWRRGRVPSCLLQRLPHTPHRHFLQVSTVSSSSRMPAPLLGPIHHHGGHHLRLETMTQKLWMWPLCRTPWGTSCRSFRMPSGTEPASGREGTGQRPGSTGPAEGGTPEAGDRAPGQHSGSSPRQAAAADGDLEGTGQRTDRAGGAGSQEGAAGPVPDQPTPGCGRSPATESAATGPATGHTGPGIPRADPPASNEGAGGADGQPEGAAGPGSATTAQTCPPPPGLPGQAVSPAVNTGLLGCLQP</sequence>
<evidence type="ECO:0000259" key="4">
    <source>
        <dbReference type="Pfam" id="PF15035"/>
    </source>
</evidence>
<dbReference type="InParanoid" id="A0A286XDR7"/>
<feature type="region of interest" description="Disordered" evidence="3">
    <location>
        <begin position="1311"/>
        <end position="1335"/>
    </location>
</feature>
<dbReference type="InterPro" id="IPR055167">
    <property type="entry name" value="Rootletin-like_CC"/>
</dbReference>
<dbReference type="Bgee" id="ENSCPOG00000025037">
    <property type="expression patterns" value="Expressed in hypothalamus and 3 other cell types or tissues"/>
</dbReference>
<reference evidence="5" key="3">
    <citation type="submission" date="2025-09" db="UniProtKB">
        <authorList>
            <consortium name="Ensembl"/>
        </authorList>
    </citation>
    <scope>IDENTIFICATION</scope>
    <source>
        <strain evidence="5">2N</strain>
    </source>
</reference>
<feature type="domain" description="Rootletin-like coiled-coil" evidence="4">
    <location>
        <begin position="100"/>
        <end position="265"/>
    </location>
</feature>
<feature type="region of interest" description="Disordered" evidence="3">
    <location>
        <begin position="391"/>
        <end position="433"/>
    </location>
</feature>
<evidence type="ECO:0000313" key="6">
    <source>
        <dbReference type="Proteomes" id="UP000005447"/>
    </source>
</evidence>
<dbReference type="VEuPathDB" id="HostDB:ENSCPOG00000025037"/>
<feature type="compositionally biased region" description="Low complexity" evidence="3">
    <location>
        <begin position="1507"/>
        <end position="1521"/>
    </location>
</feature>
<dbReference type="GO" id="GO:0005813">
    <property type="term" value="C:centrosome"/>
    <property type="evidence" value="ECO:0007669"/>
    <property type="project" value="TreeGrafter"/>
</dbReference>
<feature type="coiled-coil region" evidence="2">
    <location>
        <begin position="327"/>
        <end position="383"/>
    </location>
</feature>
<accession>A0A286XDR7</accession>
<dbReference type="PANTHER" id="PTHR23159">
    <property type="entry name" value="CENTROSOMAL PROTEIN 2"/>
    <property type="match status" value="1"/>
</dbReference>
<dbReference type="GO" id="GO:0005814">
    <property type="term" value="C:centriole"/>
    <property type="evidence" value="ECO:0007669"/>
    <property type="project" value="TreeGrafter"/>
</dbReference>
<dbReference type="Gene3D" id="1.20.5.1000">
    <property type="entry name" value="arf6 gtpase in complex with a specific effector, jip4"/>
    <property type="match status" value="1"/>
</dbReference>
<feature type="coiled-coil region" evidence="2">
    <location>
        <begin position="1254"/>
        <end position="1295"/>
    </location>
</feature>